<dbReference type="Gene3D" id="3.90.226.10">
    <property type="entry name" value="2-enoyl-CoA Hydratase, Chain A, domain 1"/>
    <property type="match status" value="1"/>
</dbReference>
<evidence type="ECO:0000313" key="11">
    <source>
        <dbReference type="Proteomes" id="UP000580517"/>
    </source>
</evidence>
<feature type="transmembrane region" description="Helical" evidence="6">
    <location>
        <begin position="334"/>
        <end position="351"/>
    </location>
</feature>
<dbReference type="InterPro" id="IPR056738">
    <property type="entry name" value="NfeD1b_N"/>
</dbReference>
<dbReference type="InterPro" id="IPR029045">
    <property type="entry name" value="ClpP/crotonase-like_dom_sf"/>
</dbReference>
<keyword evidence="11" id="KW-1185">Reference proteome</keyword>
<comment type="caution">
    <text evidence="10">The sequence shown here is derived from an EMBL/GenBank/DDBJ whole genome shotgun (WGS) entry which is preliminary data.</text>
</comment>
<feature type="domain" description="NfeD1b N-terminal" evidence="9">
    <location>
        <begin position="34"/>
        <end position="144"/>
    </location>
</feature>
<dbReference type="Pfam" id="PF01957">
    <property type="entry name" value="NfeD"/>
    <property type="match status" value="1"/>
</dbReference>
<dbReference type="RefSeq" id="WP_129968710.1">
    <property type="nucleotide sequence ID" value="NZ_JACCEW010000002.1"/>
</dbReference>
<evidence type="ECO:0000256" key="4">
    <source>
        <dbReference type="ARBA" id="ARBA00023136"/>
    </source>
</evidence>
<feature type="transmembrane region" description="Helical" evidence="6">
    <location>
        <begin position="281"/>
        <end position="303"/>
    </location>
</feature>
<dbReference type="Pfam" id="PF25145">
    <property type="entry name" value="NfeD1b_N"/>
    <property type="match status" value="1"/>
</dbReference>
<feature type="transmembrane region" description="Helical" evidence="6">
    <location>
        <begin position="358"/>
        <end position="376"/>
    </location>
</feature>
<name>A0A853FD32_9BURK</name>
<dbReference type="PANTHER" id="PTHR33507:SF4">
    <property type="entry name" value="NODULATION COMPETITIVENESS PROTEIN NFED"/>
    <property type="match status" value="1"/>
</dbReference>
<dbReference type="AlphaFoldDB" id="A0A853FD32"/>
<comment type="subcellular location">
    <subcellularLocation>
        <location evidence="1">Membrane</location>
        <topology evidence="1">Multi-pass membrane protein</topology>
    </subcellularLocation>
</comment>
<dbReference type="EMBL" id="JACCEW010000002">
    <property type="protein sequence ID" value="NYT36770.1"/>
    <property type="molecule type" value="Genomic_DNA"/>
</dbReference>
<dbReference type="GO" id="GO:0016020">
    <property type="term" value="C:membrane"/>
    <property type="evidence" value="ECO:0007669"/>
    <property type="project" value="UniProtKB-SubCell"/>
</dbReference>
<accession>A0A853FD32</accession>
<evidence type="ECO:0000259" key="7">
    <source>
        <dbReference type="Pfam" id="PF01957"/>
    </source>
</evidence>
<dbReference type="Gene3D" id="2.40.50.140">
    <property type="entry name" value="Nucleic acid-binding proteins"/>
    <property type="match status" value="1"/>
</dbReference>
<evidence type="ECO:0000313" key="10">
    <source>
        <dbReference type="EMBL" id="NYT36770.1"/>
    </source>
</evidence>
<evidence type="ECO:0000256" key="3">
    <source>
        <dbReference type="ARBA" id="ARBA00022989"/>
    </source>
</evidence>
<keyword evidence="3 6" id="KW-1133">Transmembrane helix</keyword>
<feature type="region of interest" description="Disordered" evidence="5">
    <location>
        <begin position="140"/>
        <end position="187"/>
    </location>
</feature>
<dbReference type="SUPFAM" id="SSF141322">
    <property type="entry name" value="NfeD domain-like"/>
    <property type="match status" value="1"/>
</dbReference>
<evidence type="ECO:0000259" key="8">
    <source>
        <dbReference type="Pfam" id="PF24961"/>
    </source>
</evidence>
<dbReference type="CDD" id="cd07020">
    <property type="entry name" value="Clp_protease_NfeD_1"/>
    <property type="match status" value="1"/>
</dbReference>
<sequence>MSKARVLLMSCCLLLGGWLAMHIAPIRAADTPLVRVLEVRGAINPAISDFIVRGLNEAREQSAALLVLELDTPGGLDTSMRAIVQAILASPVPVATYVGPEGARAASAGAFILYASHVAAMSPASNVGAASPVSIGIGGAGADEPATGKRAQDKPQHGGNEEGHPEKPPAQTAEAGDQDEEQGGSTMHRKVTNDAAAYIRSLAQLRGRNAEFAQKAVTQATSLSSAEALKAGAIDLVVGGIPELLREIDGREVVMANGAKLALHTADAHIERVEPGWRTKLLGLIAHPQVAVILMMIGIYGLFFELASPGAALPGVAGLICLVLGLYAFQMLPVNWAGVGLVALGAILMIAEVFVPSFGALGIGGIAAVVVGGLMLTDTGMPGYDLSLPFLGGLAVASALLVILTGTLAVRSHKRPVVTGRDDMPGRRGVVTSVKGGTIYAQIEGEQWRVRAEEPLAQGDVIKVIAADGLTLSVLRDSEAAGGPTN</sequence>
<dbReference type="OrthoDB" id="5289056at2"/>
<dbReference type="Pfam" id="PF24961">
    <property type="entry name" value="NfeD_membrane"/>
    <property type="match status" value="1"/>
</dbReference>
<dbReference type="InterPro" id="IPR052165">
    <property type="entry name" value="Membrane_assoc_protease"/>
</dbReference>
<gene>
    <name evidence="10" type="ORF">H0A68_07780</name>
</gene>
<dbReference type="InterPro" id="IPR002810">
    <property type="entry name" value="NfeD-like_C"/>
</dbReference>
<feature type="transmembrane region" description="Helical" evidence="6">
    <location>
        <begin position="310"/>
        <end position="328"/>
    </location>
</feature>
<keyword evidence="4 6" id="KW-0472">Membrane</keyword>
<feature type="domain" description="NfeD integral membrane" evidence="8">
    <location>
        <begin position="290"/>
        <end position="404"/>
    </location>
</feature>
<dbReference type="InterPro" id="IPR012340">
    <property type="entry name" value="NA-bd_OB-fold"/>
</dbReference>
<feature type="compositionally biased region" description="Basic and acidic residues" evidence="5">
    <location>
        <begin position="146"/>
        <end position="167"/>
    </location>
</feature>
<evidence type="ECO:0000256" key="6">
    <source>
        <dbReference type="SAM" id="Phobius"/>
    </source>
</evidence>
<feature type="domain" description="NfeD-like C-terminal" evidence="7">
    <location>
        <begin position="422"/>
        <end position="474"/>
    </location>
</feature>
<evidence type="ECO:0000259" key="9">
    <source>
        <dbReference type="Pfam" id="PF25145"/>
    </source>
</evidence>
<organism evidence="10 11">
    <name type="scientific">Allopusillimonas soli</name>
    <dbReference type="NCBI Taxonomy" id="659016"/>
    <lineage>
        <taxon>Bacteria</taxon>
        <taxon>Pseudomonadati</taxon>
        <taxon>Pseudomonadota</taxon>
        <taxon>Betaproteobacteria</taxon>
        <taxon>Burkholderiales</taxon>
        <taxon>Alcaligenaceae</taxon>
        <taxon>Allopusillimonas</taxon>
    </lineage>
</organism>
<dbReference type="PANTHER" id="PTHR33507">
    <property type="entry name" value="INNER MEMBRANE PROTEIN YBBJ"/>
    <property type="match status" value="1"/>
</dbReference>
<evidence type="ECO:0000256" key="1">
    <source>
        <dbReference type="ARBA" id="ARBA00004141"/>
    </source>
</evidence>
<feature type="transmembrane region" description="Helical" evidence="6">
    <location>
        <begin position="388"/>
        <end position="410"/>
    </location>
</feature>
<protein>
    <submittedName>
        <fullName evidence="10">Nodulation protein NfeD</fullName>
    </submittedName>
</protein>
<keyword evidence="2 6" id="KW-0812">Transmembrane</keyword>
<dbReference type="Proteomes" id="UP000580517">
    <property type="component" value="Unassembled WGS sequence"/>
</dbReference>
<dbReference type="SUPFAM" id="SSF52096">
    <property type="entry name" value="ClpP/crotonase"/>
    <property type="match status" value="1"/>
</dbReference>
<proteinExistence type="predicted"/>
<evidence type="ECO:0000256" key="2">
    <source>
        <dbReference type="ARBA" id="ARBA00022692"/>
    </source>
</evidence>
<evidence type="ECO:0000256" key="5">
    <source>
        <dbReference type="SAM" id="MobiDB-lite"/>
    </source>
</evidence>
<reference evidence="10 11" key="1">
    <citation type="submission" date="2020-07" db="EMBL/GenBank/DDBJ databases">
        <title>Taxonomic revisions and descriptions of new bacterial species based on genomic comparisons in the high-G+C-content subgroup of the family Alcaligenaceae.</title>
        <authorList>
            <person name="Szabo A."/>
            <person name="Felfoldi T."/>
        </authorList>
    </citation>
    <scope>NUCLEOTIDE SEQUENCE [LARGE SCALE GENOMIC DNA]</scope>
    <source>
        <strain evidence="10 11">DSM 25264</strain>
    </source>
</reference>
<dbReference type="InterPro" id="IPR056739">
    <property type="entry name" value="NfeD_membrane"/>
</dbReference>